<comment type="similarity">
    <text evidence="1">Belongs to the disease resistance NB-LRR family.</text>
</comment>
<comment type="caution">
    <text evidence="8">The sequence shown here is derived from an EMBL/GenBank/DDBJ whole genome shotgun (WGS) entry which is preliminary data.</text>
</comment>
<dbReference type="InterPro" id="IPR041118">
    <property type="entry name" value="Rx_N"/>
</dbReference>
<dbReference type="EMBL" id="PQIB02000014">
    <property type="protein sequence ID" value="RLM69733.1"/>
    <property type="molecule type" value="Genomic_DNA"/>
</dbReference>
<dbReference type="STRING" id="4540.A0A3L6Q2L2"/>
<organism evidence="8 9">
    <name type="scientific">Panicum miliaceum</name>
    <name type="common">Proso millet</name>
    <name type="synonym">Broomcorn millet</name>
    <dbReference type="NCBI Taxonomy" id="4540"/>
    <lineage>
        <taxon>Eukaryota</taxon>
        <taxon>Viridiplantae</taxon>
        <taxon>Streptophyta</taxon>
        <taxon>Embryophyta</taxon>
        <taxon>Tracheophyta</taxon>
        <taxon>Spermatophyta</taxon>
        <taxon>Magnoliopsida</taxon>
        <taxon>Liliopsida</taxon>
        <taxon>Poales</taxon>
        <taxon>Poaceae</taxon>
        <taxon>PACMAD clade</taxon>
        <taxon>Panicoideae</taxon>
        <taxon>Panicodae</taxon>
        <taxon>Paniceae</taxon>
        <taxon>Panicinae</taxon>
        <taxon>Panicum</taxon>
        <taxon>Panicum sect. Panicum</taxon>
    </lineage>
</organism>
<dbReference type="Pfam" id="PF00931">
    <property type="entry name" value="NB-ARC"/>
    <property type="match status" value="1"/>
</dbReference>
<reference evidence="9" key="1">
    <citation type="journal article" date="2019" name="Nat. Commun.">
        <title>The genome of broomcorn millet.</title>
        <authorList>
            <person name="Zou C."/>
            <person name="Miki D."/>
            <person name="Li D."/>
            <person name="Tang Q."/>
            <person name="Xiao L."/>
            <person name="Rajput S."/>
            <person name="Deng P."/>
            <person name="Jia W."/>
            <person name="Huang R."/>
            <person name="Zhang M."/>
            <person name="Sun Y."/>
            <person name="Hu J."/>
            <person name="Fu X."/>
            <person name="Schnable P.S."/>
            <person name="Li F."/>
            <person name="Zhang H."/>
            <person name="Feng B."/>
            <person name="Zhu X."/>
            <person name="Liu R."/>
            <person name="Schnable J.C."/>
            <person name="Zhu J.-K."/>
            <person name="Zhang H."/>
        </authorList>
    </citation>
    <scope>NUCLEOTIDE SEQUENCE [LARGE SCALE GENOMIC DNA]</scope>
</reference>
<evidence type="ECO:0000313" key="8">
    <source>
        <dbReference type="EMBL" id="RLM69733.1"/>
    </source>
</evidence>
<dbReference type="Gene3D" id="1.20.5.4130">
    <property type="match status" value="1"/>
</dbReference>
<keyword evidence="2" id="KW-0433">Leucine-rich repeat</keyword>
<feature type="domain" description="NB-ARC" evidence="6">
    <location>
        <begin position="167"/>
        <end position="265"/>
    </location>
</feature>
<dbReference type="InterPro" id="IPR027417">
    <property type="entry name" value="P-loop_NTPase"/>
</dbReference>
<evidence type="ECO:0000256" key="2">
    <source>
        <dbReference type="ARBA" id="ARBA00022614"/>
    </source>
</evidence>
<dbReference type="AlphaFoldDB" id="A0A3L6Q2L2"/>
<dbReference type="Pfam" id="PF18052">
    <property type="entry name" value="Rx_N"/>
    <property type="match status" value="1"/>
</dbReference>
<dbReference type="CDD" id="cd14798">
    <property type="entry name" value="RX-CC_like"/>
    <property type="match status" value="1"/>
</dbReference>
<keyword evidence="5" id="KW-0611">Plant defense</keyword>
<dbReference type="SUPFAM" id="SSF52540">
    <property type="entry name" value="P-loop containing nucleoside triphosphate hydrolases"/>
    <property type="match status" value="1"/>
</dbReference>
<evidence type="ECO:0000256" key="4">
    <source>
        <dbReference type="ARBA" id="ARBA00022741"/>
    </source>
</evidence>
<keyword evidence="9" id="KW-1185">Reference proteome</keyword>
<dbReference type="Gene3D" id="3.40.50.300">
    <property type="entry name" value="P-loop containing nucleotide triphosphate hydrolases"/>
    <property type="match status" value="1"/>
</dbReference>
<feature type="domain" description="Disease resistance N-terminal" evidence="7">
    <location>
        <begin position="12"/>
        <end position="87"/>
    </location>
</feature>
<evidence type="ECO:0000256" key="5">
    <source>
        <dbReference type="ARBA" id="ARBA00022821"/>
    </source>
</evidence>
<dbReference type="GO" id="GO:0006952">
    <property type="term" value="P:defense response"/>
    <property type="evidence" value="ECO:0007669"/>
    <property type="project" value="UniProtKB-KW"/>
</dbReference>
<evidence type="ECO:0000256" key="1">
    <source>
        <dbReference type="ARBA" id="ARBA00008894"/>
    </source>
</evidence>
<evidence type="ECO:0000256" key="3">
    <source>
        <dbReference type="ARBA" id="ARBA00022737"/>
    </source>
</evidence>
<dbReference type="InterPro" id="IPR002182">
    <property type="entry name" value="NB-ARC"/>
</dbReference>
<evidence type="ECO:0000259" key="6">
    <source>
        <dbReference type="Pfam" id="PF00931"/>
    </source>
</evidence>
<proteinExistence type="inferred from homology"/>
<dbReference type="OrthoDB" id="683874at2759"/>
<evidence type="ECO:0000259" key="7">
    <source>
        <dbReference type="Pfam" id="PF18052"/>
    </source>
</evidence>
<protein>
    <submittedName>
        <fullName evidence="8">Disease resistance RPP13-like protein 3 isoform X1</fullName>
    </submittedName>
</protein>
<gene>
    <name evidence="8" type="ORF">C2845_PM17G13350</name>
</gene>
<dbReference type="InterPro" id="IPR038005">
    <property type="entry name" value="RX-like_CC"/>
</dbReference>
<keyword evidence="4" id="KW-0547">Nucleotide-binding</keyword>
<dbReference type="PANTHER" id="PTHR19338">
    <property type="entry name" value="TRANSLOCASE OF INNER MITOCHONDRIAL MEMBRANE 13 HOMOLOG"/>
    <property type="match status" value="1"/>
</dbReference>
<dbReference type="PANTHER" id="PTHR19338:SF65">
    <property type="entry name" value="OS06G0163900 PROTEIN"/>
    <property type="match status" value="1"/>
</dbReference>
<dbReference type="Proteomes" id="UP000275267">
    <property type="component" value="Unassembled WGS sequence"/>
</dbReference>
<sequence length="265" mass="30376">MEKFMVSAATGVMNSLLRKLATLLEKEYMLLKDVKHNIIFLRDELACMNLLLFKLADVEDLDVQVKMWRNKVRELAYDIEDCIDIFMGSDRPNASLVRKTVGKINKLWLRHEIGKQIQELRTRVVEESARRYRYKLDDSTLLMPAAAEIDHRLKALYVEANKLEGIDTPVEQIIQWLAENGKQDQELKVMSIVGFGGMGKTTLAIQVYNKLKDKFDCTAFASVSRGPSIKKILIDLLKDVGAPIDTTDDQMRLINKLLGYLARKR</sequence>
<evidence type="ECO:0000313" key="9">
    <source>
        <dbReference type="Proteomes" id="UP000275267"/>
    </source>
</evidence>
<dbReference type="GO" id="GO:0043531">
    <property type="term" value="F:ADP binding"/>
    <property type="evidence" value="ECO:0007669"/>
    <property type="project" value="InterPro"/>
</dbReference>
<keyword evidence="3" id="KW-0677">Repeat</keyword>
<name>A0A3L6Q2L2_PANMI</name>
<accession>A0A3L6Q2L2</accession>